<dbReference type="Pfam" id="PF01425">
    <property type="entry name" value="Amidase"/>
    <property type="match status" value="1"/>
</dbReference>
<name>A0A515DAJ4_9BURK</name>
<keyword evidence="3" id="KW-1185">Reference proteome</keyword>
<sequence>MLADLHTTLQHIRSGQTSASAEIEKSIAAARSPACDHAFLKTMFDEARGVAADVDGRHQPLAGLAVSVKDLFDIAGQTTAAGSAVLADAPAATADCPAVARLRAGGGALIGRTNMVEFAFSGVGTNPHFGTPAAWDGRFDQPAGGAASPARIPGGSSSGAAVSVATGAAFIGLGSDTGGSIRIPAALNGIVGFKNTARLVPTDGALPLSSTLDTACAMTRSVRDAMLVHQILAARRIIRSNAPLSSYRLAVVTTGMLDALDATVARAFARTLQVLRAAGARIDEIPLAAIRDLGALQSTGGFSAAESYSWHRPLLERHAAGYDPRVATRIQRGAAMKAYEYIDLMQARGRWIAGVETALQGFDAVLSPTVPIVAPMIADVAPALGRDAAQDAAHDAEFFRVNALLLRNTSVVNMLDGCAISIPCHAADELPVGLMLWHGALRDDTVLNIALQAEQALQ</sequence>
<dbReference type="AlphaFoldDB" id="A0A515DAJ4"/>
<reference evidence="2 3" key="1">
    <citation type="submission" date="2019-01" db="EMBL/GenBank/DDBJ databases">
        <title>Genomic insights into a novel species Rhodoferax sp.</title>
        <authorList>
            <person name="Jin L."/>
        </authorList>
    </citation>
    <scope>NUCLEOTIDE SEQUENCE [LARGE SCALE GENOMIC DNA]</scope>
    <source>
        <strain evidence="2 3">CHu59-6-5</strain>
    </source>
</reference>
<keyword evidence="2" id="KW-0378">Hydrolase</keyword>
<dbReference type="OrthoDB" id="112488at2"/>
<evidence type="ECO:0000313" key="2">
    <source>
        <dbReference type="EMBL" id="QDL37432.1"/>
    </source>
</evidence>
<organism evidence="2 3">
    <name type="scientific">Rhodoferax sediminis</name>
    <dbReference type="NCBI Taxonomy" id="2509614"/>
    <lineage>
        <taxon>Bacteria</taxon>
        <taxon>Pseudomonadati</taxon>
        <taxon>Pseudomonadota</taxon>
        <taxon>Betaproteobacteria</taxon>
        <taxon>Burkholderiales</taxon>
        <taxon>Comamonadaceae</taxon>
        <taxon>Rhodoferax</taxon>
    </lineage>
</organism>
<dbReference type="Gene3D" id="3.90.1300.10">
    <property type="entry name" value="Amidase signature (AS) domain"/>
    <property type="match status" value="1"/>
</dbReference>
<dbReference type="NCBIfam" id="NF005460">
    <property type="entry name" value="PRK07056.1"/>
    <property type="match status" value="1"/>
</dbReference>
<proteinExistence type="predicted"/>
<accession>A0A515DAJ4</accession>
<dbReference type="EC" id="3.5.1.4" evidence="2"/>
<dbReference type="SUPFAM" id="SSF75304">
    <property type="entry name" value="Amidase signature (AS) enzymes"/>
    <property type="match status" value="1"/>
</dbReference>
<dbReference type="InterPro" id="IPR036928">
    <property type="entry name" value="AS_sf"/>
</dbReference>
<dbReference type="KEGG" id="rhf:EUB48_09230"/>
<dbReference type="PROSITE" id="PS00571">
    <property type="entry name" value="AMIDASES"/>
    <property type="match status" value="1"/>
</dbReference>
<feature type="domain" description="Amidase" evidence="1">
    <location>
        <begin position="37"/>
        <end position="447"/>
    </location>
</feature>
<dbReference type="InterPro" id="IPR023631">
    <property type="entry name" value="Amidase_dom"/>
</dbReference>
<dbReference type="Proteomes" id="UP000316798">
    <property type="component" value="Chromosome"/>
</dbReference>
<dbReference type="GO" id="GO:0004040">
    <property type="term" value="F:amidase activity"/>
    <property type="evidence" value="ECO:0007669"/>
    <property type="project" value="UniProtKB-EC"/>
</dbReference>
<dbReference type="RefSeq" id="WP_142818603.1">
    <property type="nucleotide sequence ID" value="NZ_CP035503.1"/>
</dbReference>
<dbReference type="PANTHER" id="PTHR11895">
    <property type="entry name" value="TRANSAMIDASE"/>
    <property type="match status" value="1"/>
</dbReference>
<evidence type="ECO:0000313" key="3">
    <source>
        <dbReference type="Proteomes" id="UP000316798"/>
    </source>
</evidence>
<dbReference type="EMBL" id="CP035503">
    <property type="protein sequence ID" value="QDL37432.1"/>
    <property type="molecule type" value="Genomic_DNA"/>
</dbReference>
<dbReference type="InterPro" id="IPR000120">
    <property type="entry name" value="Amidase"/>
</dbReference>
<protein>
    <submittedName>
        <fullName evidence="2">Amidase</fullName>
        <ecNumber evidence="2">3.5.1.4</ecNumber>
    </submittedName>
</protein>
<dbReference type="PANTHER" id="PTHR11895:SF176">
    <property type="entry name" value="AMIDASE AMID-RELATED"/>
    <property type="match status" value="1"/>
</dbReference>
<gene>
    <name evidence="2" type="ORF">EUB48_09230</name>
</gene>
<dbReference type="InterPro" id="IPR020556">
    <property type="entry name" value="Amidase_CS"/>
</dbReference>
<evidence type="ECO:0000259" key="1">
    <source>
        <dbReference type="Pfam" id="PF01425"/>
    </source>
</evidence>